<dbReference type="Gene3D" id="1.10.630.10">
    <property type="entry name" value="Cytochrome P450"/>
    <property type="match status" value="1"/>
</dbReference>
<dbReference type="AlphaFoldDB" id="A0A7M6UP63"/>
<comment type="similarity">
    <text evidence="5 12">Belongs to the cytochrome P450 family.</text>
</comment>
<dbReference type="GO" id="GO:0004497">
    <property type="term" value="F:monooxygenase activity"/>
    <property type="evidence" value="ECO:0007669"/>
    <property type="project" value="UniProtKB-KW"/>
</dbReference>
<keyword evidence="9 11" id="KW-0408">Iron</keyword>
<evidence type="ECO:0008006" key="16">
    <source>
        <dbReference type="Google" id="ProtNLM"/>
    </source>
</evidence>
<proteinExistence type="inferred from homology"/>
<sequence length="509" mass="59034">MLLYFLIVALCSLACFHVYVRHGKYGRAIGKMRGPPALPIFGNMLSLNCGPVEFWNYLADAIKIYYPCGRIWFFTCAVVITQDPDDLRILLTDKTNITKGFVYEYFHLMAKTGLITSTGEKWQYRRKILTPAFHTHIIKKYMKITFEQGERFVKSIKAQGDETVQSLIPVCSDLTLSIILEAAMGIQFQTIGNKAEEYRKAIEHYFSSIAYRATRPYIKDWMLRYFSEGRRILATVKVLREFTDKIIDERREYHKQTKQESFQKYVDDDMEHECTDGEGRKKRLAMLDLLLMAEKEGLIDEEGIKEEVDTFTAAGYDTTGMEMVYLLMLMAENKDQQELARAEANRILDASGGKISMKEINQMEYIERCVKESLRLFPTAPHIVRAVTEDIQLKNYMVPAGTDIFVPIHILHRDPKYWSDPLKFDPDRFLPGEAEKRYPFTYLPFSHGPRNCIGQKFAIAELKSLLACVLRNFYLEPVSYTKDLQFTLHVVLLPTVRPHIKFISIKKND</sequence>
<evidence type="ECO:0000313" key="15">
    <source>
        <dbReference type="Proteomes" id="UP000002358"/>
    </source>
</evidence>
<dbReference type="PRINTS" id="PR00465">
    <property type="entry name" value="EP450IV"/>
</dbReference>
<dbReference type="PRINTS" id="PR00385">
    <property type="entry name" value="P450"/>
</dbReference>
<evidence type="ECO:0000256" key="7">
    <source>
        <dbReference type="ARBA" id="ARBA00022723"/>
    </source>
</evidence>
<comment type="subcellular location">
    <subcellularLocation>
        <location evidence="4">Endoplasmic reticulum membrane</location>
        <topology evidence="4">Peripheral membrane protein</topology>
    </subcellularLocation>
    <subcellularLocation>
        <location evidence="3">Microsome membrane</location>
        <topology evidence="3">Peripheral membrane protein</topology>
    </subcellularLocation>
</comment>
<dbReference type="InParanoid" id="A0A7M6UP63"/>
<dbReference type="PANTHER" id="PTHR24291:SF105">
    <property type="entry name" value="CYTOCHROME P450 4P1-RELATED"/>
    <property type="match status" value="1"/>
</dbReference>
<evidence type="ECO:0000256" key="6">
    <source>
        <dbReference type="ARBA" id="ARBA00022617"/>
    </source>
</evidence>
<dbReference type="InterPro" id="IPR001128">
    <property type="entry name" value="Cyt_P450"/>
</dbReference>
<dbReference type="CTD" id="100122704"/>
<dbReference type="InterPro" id="IPR036396">
    <property type="entry name" value="Cyt_P450_sf"/>
</dbReference>
<keyword evidence="15" id="KW-1185">Reference proteome</keyword>
<dbReference type="PANTHER" id="PTHR24291">
    <property type="entry name" value="CYTOCHROME P450 FAMILY 4"/>
    <property type="match status" value="1"/>
</dbReference>
<feature type="chain" id="PRO_5029915755" description="Cytochrome P450" evidence="13">
    <location>
        <begin position="17"/>
        <end position="509"/>
    </location>
</feature>
<dbReference type="InterPro" id="IPR017972">
    <property type="entry name" value="Cyt_P450_CS"/>
</dbReference>
<dbReference type="SUPFAM" id="SSF48264">
    <property type="entry name" value="Cytochrome P450"/>
    <property type="match status" value="1"/>
</dbReference>
<dbReference type="GO" id="GO:0005506">
    <property type="term" value="F:iron ion binding"/>
    <property type="evidence" value="ECO:0007669"/>
    <property type="project" value="InterPro"/>
</dbReference>
<dbReference type="OrthoDB" id="1470350at2759"/>
<dbReference type="PROSITE" id="PS00086">
    <property type="entry name" value="CYTOCHROME_P450"/>
    <property type="match status" value="1"/>
</dbReference>
<reference evidence="14" key="1">
    <citation type="submission" date="2021-01" db="UniProtKB">
        <authorList>
            <consortium name="EnsemblMetazoa"/>
        </authorList>
    </citation>
    <scope>IDENTIFICATION</scope>
</reference>
<dbReference type="GO" id="GO:0016705">
    <property type="term" value="F:oxidoreductase activity, acting on paired donors, with incorporation or reduction of molecular oxygen"/>
    <property type="evidence" value="ECO:0007669"/>
    <property type="project" value="InterPro"/>
</dbReference>
<evidence type="ECO:0000256" key="2">
    <source>
        <dbReference type="ARBA" id="ARBA00003690"/>
    </source>
</evidence>
<evidence type="ECO:0000256" key="9">
    <source>
        <dbReference type="ARBA" id="ARBA00023004"/>
    </source>
</evidence>
<dbReference type="GeneID" id="100122704"/>
<dbReference type="RefSeq" id="NP_001165981.1">
    <property type="nucleotide sequence ID" value="NM_001172510.1"/>
</dbReference>
<keyword evidence="13" id="KW-0732">Signal</keyword>
<evidence type="ECO:0000256" key="3">
    <source>
        <dbReference type="ARBA" id="ARBA00004174"/>
    </source>
</evidence>
<dbReference type="InterPro" id="IPR002403">
    <property type="entry name" value="Cyt_P450_E_grp-IV"/>
</dbReference>
<dbReference type="InterPro" id="IPR050196">
    <property type="entry name" value="Cytochrome_P450_Monoox"/>
</dbReference>
<accession>A0A7M6UP63</accession>
<evidence type="ECO:0000256" key="13">
    <source>
        <dbReference type="SAM" id="SignalP"/>
    </source>
</evidence>
<keyword evidence="6 11" id="KW-0349">Heme</keyword>
<evidence type="ECO:0000256" key="1">
    <source>
        <dbReference type="ARBA" id="ARBA00001971"/>
    </source>
</evidence>
<dbReference type="KEGG" id="nvi:100122704"/>
<dbReference type="GO" id="GO:0020037">
    <property type="term" value="F:heme binding"/>
    <property type="evidence" value="ECO:0007669"/>
    <property type="project" value="InterPro"/>
</dbReference>
<organism evidence="14 15">
    <name type="scientific">Nasonia vitripennis</name>
    <name type="common">Parasitic wasp</name>
    <dbReference type="NCBI Taxonomy" id="7425"/>
    <lineage>
        <taxon>Eukaryota</taxon>
        <taxon>Metazoa</taxon>
        <taxon>Ecdysozoa</taxon>
        <taxon>Arthropoda</taxon>
        <taxon>Hexapoda</taxon>
        <taxon>Insecta</taxon>
        <taxon>Pterygota</taxon>
        <taxon>Neoptera</taxon>
        <taxon>Endopterygota</taxon>
        <taxon>Hymenoptera</taxon>
        <taxon>Apocrita</taxon>
        <taxon>Proctotrupomorpha</taxon>
        <taxon>Chalcidoidea</taxon>
        <taxon>Pteromalidae</taxon>
        <taxon>Pteromalinae</taxon>
        <taxon>Nasonia</taxon>
    </lineage>
</organism>
<evidence type="ECO:0000256" key="5">
    <source>
        <dbReference type="ARBA" id="ARBA00010617"/>
    </source>
</evidence>
<protein>
    <recommendedName>
        <fullName evidence="16">Cytochrome P450</fullName>
    </recommendedName>
</protein>
<evidence type="ECO:0000256" key="10">
    <source>
        <dbReference type="ARBA" id="ARBA00023033"/>
    </source>
</evidence>
<comment type="cofactor">
    <cofactor evidence="1 11">
        <name>heme</name>
        <dbReference type="ChEBI" id="CHEBI:30413"/>
    </cofactor>
</comment>
<evidence type="ECO:0000256" key="12">
    <source>
        <dbReference type="RuleBase" id="RU000461"/>
    </source>
</evidence>
<evidence type="ECO:0000256" key="8">
    <source>
        <dbReference type="ARBA" id="ARBA00023002"/>
    </source>
</evidence>
<dbReference type="GO" id="GO:0005789">
    <property type="term" value="C:endoplasmic reticulum membrane"/>
    <property type="evidence" value="ECO:0007669"/>
    <property type="project" value="UniProtKB-SubCell"/>
</dbReference>
<feature type="signal peptide" evidence="13">
    <location>
        <begin position="1"/>
        <end position="16"/>
    </location>
</feature>
<keyword evidence="10 12" id="KW-0503">Monooxygenase</keyword>
<feature type="binding site" description="axial binding residue" evidence="11">
    <location>
        <position position="452"/>
    </location>
    <ligand>
        <name>heme</name>
        <dbReference type="ChEBI" id="CHEBI:30413"/>
    </ligand>
    <ligandPart>
        <name>Fe</name>
        <dbReference type="ChEBI" id="CHEBI:18248"/>
    </ligandPart>
</feature>
<keyword evidence="8 12" id="KW-0560">Oxidoreductase</keyword>
<evidence type="ECO:0000256" key="11">
    <source>
        <dbReference type="PIRSR" id="PIRSR602403-1"/>
    </source>
</evidence>
<dbReference type="Proteomes" id="UP000002358">
    <property type="component" value="Chromosome 2"/>
</dbReference>
<dbReference type="SMR" id="A0A7M6UP63"/>
<dbReference type="Pfam" id="PF00067">
    <property type="entry name" value="p450"/>
    <property type="match status" value="1"/>
</dbReference>
<comment type="function">
    <text evidence="2">May be involved in the metabolism of insect hormones and in the breakdown of synthetic insecticides.</text>
</comment>
<evidence type="ECO:0000256" key="4">
    <source>
        <dbReference type="ARBA" id="ARBA00004406"/>
    </source>
</evidence>
<name>A0A7M6UP63_NASVI</name>
<keyword evidence="7 11" id="KW-0479">Metal-binding</keyword>
<evidence type="ECO:0000313" key="14">
    <source>
        <dbReference type="EnsemblMetazoa" id="NP_001165981"/>
    </source>
</evidence>
<dbReference type="EnsemblMetazoa" id="NM_001172510">
    <property type="protein sequence ID" value="NP_001165981"/>
    <property type="gene ID" value="GeneID_100122704"/>
</dbReference>